<feature type="transmembrane region" description="Helical" evidence="1">
    <location>
        <begin position="129"/>
        <end position="152"/>
    </location>
</feature>
<keyword evidence="1" id="KW-0472">Membrane</keyword>
<reference evidence="2 5" key="1">
    <citation type="submission" date="2015-03" db="EMBL/GenBank/DDBJ databases">
        <title>Genomic characterization of Dehalococcoides mccartyi strain 11a5, an unusal plasmid-containing chloroethene dechlorinator.</title>
        <authorList>
            <person name="Zhao S."/>
            <person name="Ding C."/>
            <person name="He J."/>
        </authorList>
    </citation>
    <scope>NUCLEOTIDE SEQUENCE [LARGE SCALE GENOMIC DNA]</scope>
    <source>
        <strain evidence="2 5">11a5</strain>
    </source>
</reference>
<dbReference type="EMBL" id="QGLC01000008">
    <property type="protein sequence ID" value="RAL69817.1"/>
    <property type="molecule type" value="Genomic_DNA"/>
</dbReference>
<gene>
    <name evidence="4" type="ORF">C1G87_0153</name>
    <name evidence="3" type="ORF">CVH13_01450</name>
    <name evidence="2" type="ORF">Dm11a5_0063</name>
</gene>
<proteinExistence type="predicted"/>
<evidence type="ECO:0000313" key="6">
    <source>
        <dbReference type="Proteomes" id="UP000233649"/>
    </source>
</evidence>
<dbReference type="EMBL" id="PHFD01000313">
    <property type="protein sequence ID" value="PKH45610.1"/>
    <property type="molecule type" value="Genomic_DNA"/>
</dbReference>
<feature type="transmembrane region" description="Helical" evidence="1">
    <location>
        <begin position="12"/>
        <end position="35"/>
    </location>
</feature>
<evidence type="ECO:0000313" key="5">
    <source>
        <dbReference type="Proteomes" id="UP000076394"/>
    </source>
</evidence>
<accession>A0A142V9F2</accession>
<evidence type="ECO:0000313" key="4">
    <source>
        <dbReference type="EMBL" id="RAL69817.1"/>
    </source>
</evidence>
<reference evidence="3 6" key="2">
    <citation type="journal article" date="2017" name="FEMS Microbiol. Ecol.">
        <title>Reconstructed genomes of novel Dehalococcoides mccartyi strains from 1,2,3,4-tetrachlorodibenzo-p-dioxin-dechlorinating enrichment cultures reveal divergent reductive dehalogenase gene profiles.</title>
        <authorList>
            <person name="Dam H.T."/>
            <person name="Vollmers J."/>
            <person name="Kaster A.K."/>
            <person name="Haggblom M.M."/>
        </authorList>
    </citation>
    <scope>NUCLEOTIDE SEQUENCE [LARGE SCALE GENOMIC DNA]</scope>
    <source>
        <strain evidence="3 6">H1-3-2.001</strain>
    </source>
</reference>
<sequence>MNTYLNPEKNRIPTGLTLAVIGSVWGLLEMALGGFLHAIHFANQGAVMGGLAISLMAIFLSITKKPALVPLLGIIAASFKPFSAFIFGEPVFSAYVINPAIAIIMEAVAFGAIAFIFKKAMEKHLFAQITTGFLAGALGIVLYAVIASVFGLGKWPMLDMAGKLDTIVSTGLPVALAGTITLAAGYYLGKFGMPKLANFKTNYPRLYYVTSAAAVVSCWVIPAVFHLGA</sequence>
<feature type="transmembrane region" description="Helical" evidence="1">
    <location>
        <begin position="94"/>
        <end position="117"/>
    </location>
</feature>
<dbReference type="Proteomes" id="UP000076394">
    <property type="component" value="Chromosome"/>
</dbReference>
<keyword evidence="1" id="KW-0812">Transmembrane</keyword>
<evidence type="ECO:0000313" key="3">
    <source>
        <dbReference type="EMBL" id="PKH45610.1"/>
    </source>
</evidence>
<dbReference type="AlphaFoldDB" id="A0A142V9F2"/>
<dbReference type="Proteomes" id="UP000249146">
    <property type="component" value="Unassembled WGS sequence"/>
</dbReference>
<dbReference type="PATRIC" id="fig|61435.13.peg.101"/>
<evidence type="ECO:0000313" key="7">
    <source>
        <dbReference type="Proteomes" id="UP000249146"/>
    </source>
</evidence>
<feature type="transmembrane region" description="Helical" evidence="1">
    <location>
        <begin position="41"/>
        <end position="60"/>
    </location>
</feature>
<dbReference type="OMA" id="FKTSYPR"/>
<dbReference type="OrthoDB" id="9882170at2"/>
<evidence type="ECO:0000313" key="2">
    <source>
        <dbReference type="EMBL" id="AMU85895.1"/>
    </source>
</evidence>
<evidence type="ECO:0000256" key="1">
    <source>
        <dbReference type="SAM" id="Phobius"/>
    </source>
</evidence>
<protein>
    <submittedName>
        <fullName evidence="2">Putative membrane protein</fullName>
    </submittedName>
</protein>
<feature type="transmembrane region" description="Helical" evidence="1">
    <location>
        <begin position="205"/>
        <end position="225"/>
    </location>
</feature>
<feature type="transmembrane region" description="Helical" evidence="1">
    <location>
        <begin position="67"/>
        <end position="88"/>
    </location>
</feature>
<feature type="transmembrane region" description="Helical" evidence="1">
    <location>
        <begin position="172"/>
        <end position="193"/>
    </location>
</feature>
<name>A0A142V9F2_9CHLR</name>
<dbReference type="EMBL" id="CP011127">
    <property type="protein sequence ID" value="AMU85895.1"/>
    <property type="molecule type" value="Genomic_DNA"/>
</dbReference>
<organism evidence="2 5">
    <name type="scientific">Dehalococcoides mccartyi</name>
    <dbReference type="NCBI Taxonomy" id="61435"/>
    <lineage>
        <taxon>Bacteria</taxon>
        <taxon>Bacillati</taxon>
        <taxon>Chloroflexota</taxon>
        <taxon>Dehalococcoidia</taxon>
        <taxon>Dehalococcoidales</taxon>
        <taxon>Dehalococcoidaceae</taxon>
        <taxon>Dehalococcoides</taxon>
    </lineage>
</organism>
<dbReference type="RefSeq" id="WP_011308735.1">
    <property type="nucleotide sequence ID" value="NZ_AP024514.1"/>
</dbReference>
<dbReference type="Proteomes" id="UP000233649">
    <property type="component" value="Unassembled WGS sequence"/>
</dbReference>
<keyword evidence="1" id="KW-1133">Transmembrane helix</keyword>
<reference evidence="4 7" key="3">
    <citation type="submission" date="2018-05" db="EMBL/GenBank/DDBJ databases">
        <title>Draft genome sequences of Dehalococcoides mccartyi strains RC and KS.</title>
        <authorList>
            <person name="Higgins S.A."/>
            <person name="Padilla-Crespo E."/>
            <person name="Loeffler F.E."/>
        </authorList>
    </citation>
    <scope>NUCLEOTIDE SEQUENCE [LARGE SCALE GENOMIC DNA]</scope>
    <source>
        <strain evidence="4 7">RC</strain>
    </source>
</reference>